<reference evidence="2" key="1">
    <citation type="submission" date="2024-07" db="EMBL/GenBank/DDBJ databases">
        <authorList>
            <person name="Biller S.J."/>
        </authorList>
    </citation>
    <scope>NUCLEOTIDE SEQUENCE</scope>
    <source>
        <strain evidence="2">WC2420</strain>
    </source>
</reference>
<dbReference type="EMBL" id="CP165628">
    <property type="protein sequence ID" value="XDU72980.1"/>
    <property type="molecule type" value="Genomic_DNA"/>
</dbReference>
<evidence type="ECO:0000259" key="1">
    <source>
        <dbReference type="Pfam" id="PF07693"/>
    </source>
</evidence>
<accession>A0AB39VR62</accession>
<dbReference type="InterPro" id="IPR011646">
    <property type="entry name" value="KAP_P-loop"/>
</dbReference>
<gene>
    <name evidence="2" type="ORF">AB3G37_02335</name>
</gene>
<dbReference type="SUPFAM" id="SSF52540">
    <property type="entry name" value="P-loop containing nucleoside triphosphate hydrolases"/>
    <property type="match status" value="1"/>
</dbReference>
<dbReference type="RefSeq" id="WP_369789591.1">
    <property type="nucleotide sequence ID" value="NZ_CP165628.1"/>
</dbReference>
<dbReference type="Gene3D" id="3.40.50.300">
    <property type="entry name" value="P-loop containing nucleotide triphosphate hydrolases"/>
    <property type="match status" value="1"/>
</dbReference>
<dbReference type="AlphaFoldDB" id="A0AB39VR62"/>
<dbReference type="InterPro" id="IPR027417">
    <property type="entry name" value="P-loop_NTPase"/>
</dbReference>
<feature type="domain" description="KAP NTPase" evidence="1">
    <location>
        <begin position="22"/>
        <end position="380"/>
    </location>
</feature>
<evidence type="ECO:0000313" key="2">
    <source>
        <dbReference type="EMBL" id="XDU72980.1"/>
    </source>
</evidence>
<protein>
    <submittedName>
        <fullName evidence="2">P-loop NTPase fold protein</fullName>
    </submittedName>
</protein>
<sequence length="1086" mass="125052">MSLNIYTDAPSKIDMFEGKAHENLAQKISEIAQDDDINIIGLDGYLGSGKSTIIDMAIDKIKGNDIHVIKFDSEIYHYGATKKALIDILYDGFKQTPNVNLDELLKCKDLALGNIYNYKKIINSKISIWTVAFICSTILSLQSLRYFISDLSGLFTTNHLPFSYYVKVALEFILVFSPVAIGLFYVNGKNISEENGTKKIKKPSLGDILKRNSEDTITEKIIINKEVGTLELKSALEGFVKCTPESARLILIVDNLDRISPTKIKEIWSDIELITEIAGSNLKIIIPYSGKHVAQALSDDGHEGLEFISKRIPVTFFVPPLISAGWRNGFIEFWKETFEIYDENECYEICELIERWLPKNYSTVTPRFIKRIINDIKVTSLTFPTFTHDRILVSFYVLMCRYSLLDFKSLIMNYDERKQKDDDIIEVVRMQVTHRQFNRIFDSADDWKKGLICIHFQTNSEFAISELIEDPLLNSIKYRKPKEYIELSSMYGFDKTWRKALHESSIEDLILFLESMSTTDKSRAHKICDEIITQANKNKLLKGEYVKNIVDALVNVNNHVKLNSNEFFLVERVTALKNRIKNPSAFYDLDEVARMNTFEELNSLVSITEEKFSDNFSDISGEIFFEFLLGKNELYQNLDIENLILSLPQLVNGIVFSLKNEIEFNLFSEQVIEGMKINNANFEDLIDGEVYAAIEERYKKFMAGAELNSIIDLRILCLDKRWRKTNLTSYFPYQAKLLEDHPEEYYASLIAHKINIGDKSSVPGIPSLELTSSFKETLYNYLLFSNNLDVIVGALAIEELKPYIAPSLNFILDRGKVKRLHTNTFIRTLYGPLRDITSVEKIMEFFKDWDSFSDSSIGEKNHDQINQDFIYDLRVVDTLPKFKEKIKSFISDKLSTKTSVIEFIKQASAVHLEMISLVESNGGTIEFSNLTRIFSDFYSEEDIKQLSKNNNIPSIIPLLNADDLDEVLKSLMDLLERKDLDSLRQIYVIRDFGEHLKYDQSNQSDNRAIARLFTYSNDYNFLAKWLDVQSFSLSKWNSADKKTVESFVLNNSDLFPTLIKTRYFQKRIVSNQEATEALETEEDTKA</sequence>
<dbReference type="Pfam" id="PF07693">
    <property type="entry name" value="KAP_NTPase"/>
    <property type="match status" value="1"/>
</dbReference>
<proteinExistence type="predicted"/>
<organism evidence="2">
    <name type="scientific">Rouxiella sp. WC2420</name>
    <dbReference type="NCBI Taxonomy" id="3234145"/>
    <lineage>
        <taxon>Bacteria</taxon>
        <taxon>Pseudomonadati</taxon>
        <taxon>Pseudomonadota</taxon>
        <taxon>Gammaproteobacteria</taxon>
        <taxon>Enterobacterales</taxon>
        <taxon>Yersiniaceae</taxon>
        <taxon>Rouxiella</taxon>
    </lineage>
</organism>
<name>A0AB39VR62_9GAMM</name>